<proteinExistence type="predicted"/>
<dbReference type="InterPro" id="IPR038157">
    <property type="entry name" value="FeoA_core_dom"/>
</dbReference>
<protein>
    <submittedName>
        <fullName evidence="3">FeoA domain-containing protein</fullName>
    </submittedName>
</protein>
<dbReference type="Proteomes" id="UP001434337">
    <property type="component" value="Chromosome"/>
</dbReference>
<gene>
    <name evidence="3" type="ORF">PCC79_11520</name>
</gene>
<name>A0ABZ3C5L5_9ACTN</name>
<evidence type="ECO:0000256" key="1">
    <source>
        <dbReference type="ARBA" id="ARBA00023004"/>
    </source>
</evidence>
<feature type="domain" description="Ferrous iron transporter FeoA-like" evidence="2">
    <location>
        <begin position="5"/>
        <end position="76"/>
    </location>
</feature>
<evidence type="ECO:0000259" key="2">
    <source>
        <dbReference type="SMART" id="SM00899"/>
    </source>
</evidence>
<dbReference type="InterPro" id="IPR007167">
    <property type="entry name" value="Fe-transptr_FeoA-like"/>
</dbReference>
<sequence>MNASITLDRAPLGTPLVIWSTHPDAVVARRLSRFGVRRGARLTVVQKLVAGGRVVSVGGGRLALDAGVLAGVAVAPEASAA</sequence>
<dbReference type="InterPro" id="IPR008988">
    <property type="entry name" value="Transcriptional_repressor_C"/>
</dbReference>
<organism evidence="3 4">
    <name type="scientific">Propioniciclava soli</name>
    <dbReference type="NCBI Taxonomy" id="2775081"/>
    <lineage>
        <taxon>Bacteria</taxon>
        <taxon>Bacillati</taxon>
        <taxon>Actinomycetota</taxon>
        <taxon>Actinomycetes</taxon>
        <taxon>Propionibacteriales</taxon>
        <taxon>Propionibacteriaceae</taxon>
        <taxon>Propioniciclava</taxon>
    </lineage>
</organism>
<reference evidence="3 4" key="1">
    <citation type="journal article" date="2023" name="Environ Microbiome">
        <title>A coral-associated actinobacterium mitigates coral bleaching under heat stress.</title>
        <authorList>
            <person name="Li J."/>
            <person name="Zou Y."/>
            <person name="Li Q."/>
            <person name="Zhang J."/>
            <person name="Bourne D.G."/>
            <person name="Lyu Y."/>
            <person name="Liu C."/>
            <person name="Zhang S."/>
        </authorList>
    </citation>
    <scope>NUCLEOTIDE SEQUENCE [LARGE SCALE GENOMIC DNA]</scope>
    <source>
        <strain evidence="3 4">SCSIO 13291</strain>
    </source>
</reference>
<dbReference type="SMART" id="SM00899">
    <property type="entry name" value="FeoA"/>
    <property type="match status" value="1"/>
</dbReference>
<dbReference type="EMBL" id="CP115965">
    <property type="protein sequence ID" value="WZW97529.1"/>
    <property type="molecule type" value="Genomic_DNA"/>
</dbReference>
<evidence type="ECO:0000313" key="3">
    <source>
        <dbReference type="EMBL" id="WZW97529.1"/>
    </source>
</evidence>
<keyword evidence="1" id="KW-0408">Iron</keyword>
<accession>A0ABZ3C5L5</accession>
<keyword evidence="4" id="KW-1185">Reference proteome</keyword>
<dbReference type="Pfam" id="PF04023">
    <property type="entry name" value="FeoA"/>
    <property type="match status" value="1"/>
</dbReference>
<dbReference type="SUPFAM" id="SSF50037">
    <property type="entry name" value="C-terminal domain of transcriptional repressors"/>
    <property type="match status" value="1"/>
</dbReference>
<dbReference type="RefSeq" id="WP_232549466.1">
    <property type="nucleotide sequence ID" value="NZ_CP115965.1"/>
</dbReference>
<dbReference type="Gene3D" id="2.30.30.90">
    <property type="match status" value="1"/>
</dbReference>
<evidence type="ECO:0000313" key="4">
    <source>
        <dbReference type="Proteomes" id="UP001434337"/>
    </source>
</evidence>